<evidence type="ECO:0000313" key="11">
    <source>
        <dbReference type="Proteomes" id="UP000087171"/>
    </source>
</evidence>
<dbReference type="InterPro" id="IPR017972">
    <property type="entry name" value="Cyt_P450_CS"/>
</dbReference>
<dbReference type="PANTHER" id="PTHR47955">
    <property type="entry name" value="CYTOCHROME P450 FAMILY 71 PROTEIN"/>
    <property type="match status" value="1"/>
</dbReference>
<dbReference type="AlphaFoldDB" id="A0A1S2YLR9"/>
<gene>
    <name evidence="12" type="primary">LOC101494712</name>
</gene>
<dbReference type="OrthoDB" id="1470350at2759"/>
<dbReference type="Gene3D" id="1.10.630.10">
    <property type="entry name" value="Cytochrome P450"/>
    <property type="match status" value="1"/>
</dbReference>
<evidence type="ECO:0000256" key="3">
    <source>
        <dbReference type="ARBA" id="ARBA00022617"/>
    </source>
</evidence>
<evidence type="ECO:0000256" key="6">
    <source>
        <dbReference type="ARBA" id="ARBA00023004"/>
    </source>
</evidence>
<evidence type="ECO:0000256" key="7">
    <source>
        <dbReference type="ARBA" id="ARBA00023033"/>
    </source>
</evidence>
<evidence type="ECO:0000256" key="2">
    <source>
        <dbReference type="ARBA" id="ARBA00010617"/>
    </source>
</evidence>
<keyword evidence="6 8" id="KW-0408">Iron</keyword>
<protein>
    <submittedName>
        <fullName evidence="12">Cytochrome P450 71D9-like isoform X1</fullName>
    </submittedName>
</protein>
<evidence type="ECO:0000256" key="9">
    <source>
        <dbReference type="RuleBase" id="RU000461"/>
    </source>
</evidence>
<comment type="similarity">
    <text evidence="2 9">Belongs to the cytochrome P450 family.</text>
</comment>
<dbReference type="InterPro" id="IPR036396">
    <property type="entry name" value="Cyt_P450_sf"/>
</dbReference>
<organism evidence="11 12">
    <name type="scientific">Cicer arietinum</name>
    <name type="common">Chickpea</name>
    <name type="synonym">Garbanzo</name>
    <dbReference type="NCBI Taxonomy" id="3827"/>
    <lineage>
        <taxon>Eukaryota</taxon>
        <taxon>Viridiplantae</taxon>
        <taxon>Streptophyta</taxon>
        <taxon>Embryophyta</taxon>
        <taxon>Tracheophyta</taxon>
        <taxon>Spermatophyta</taxon>
        <taxon>Magnoliopsida</taxon>
        <taxon>eudicotyledons</taxon>
        <taxon>Gunneridae</taxon>
        <taxon>Pentapetalae</taxon>
        <taxon>rosids</taxon>
        <taxon>fabids</taxon>
        <taxon>Fabales</taxon>
        <taxon>Fabaceae</taxon>
        <taxon>Papilionoideae</taxon>
        <taxon>50 kb inversion clade</taxon>
        <taxon>NPAAA clade</taxon>
        <taxon>Hologalegina</taxon>
        <taxon>IRL clade</taxon>
        <taxon>Cicereae</taxon>
        <taxon>Cicer</taxon>
    </lineage>
</organism>
<dbReference type="InterPro" id="IPR002401">
    <property type="entry name" value="Cyt_P450_E_grp-I"/>
</dbReference>
<keyword evidence="4 8" id="KW-0479">Metal-binding</keyword>
<accession>A0A1S2YLR9</accession>
<name>A0A1S2YLR9_CICAR</name>
<dbReference type="InterPro" id="IPR001128">
    <property type="entry name" value="Cyt_P450"/>
</dbReference>
<dbReference type="PANTHER" id="PTHR47955:SF8">
    <property type="entry name" value="CYTOCHROME P450 71D11-LIKE"/>
    <property type="match status" value="1"/>
</dbReference>
<proteinExistence type="inferred from homology"/>
<dbReference type="SUPFAM" id="SSF48264">
    <property type="entry name" value="Cytochrome P450"/>
    <property type="match status" value="1"/>
</dbReference>
<dbReference type="CDD" id="cd11072">
    <property type="entry name" value="CYP71-like"/>
    <property type="match status" value="1"/>
</dbReference>
<keyword evidence="10" id="KW-0472">Membrane</keyword>
<dbReference type="GeneID" id="101494712"/>
<dbReference type="KEGG" id="cam:101494712"/>
<evidence type="ECO:0000256" key="10">
    <source>
        <dbReference type="SAM" id="Phobius"/>
    </source>
</evidence>
<dbReference type="Pfam" id="PF00067">
    <property type="entry name" value="p450"/>
    <property type="match status" value="1"/>
</dbReference>
<evidence type="ECO:0000256" key="8">
    <source>
        <dbReference type="PIRSR" id="PIRSR602401-1"/>
    </source>
</evidence>
<dbReference type="GO" id="GO:0005506">
    <property type="term" value="F:iron ion binding"/>
    <property type="evidence" value="ECO:0007669"/>
    <property type="project" value="InterPro"/>
</dbReference>
<dbReference type="PRINTS" id="PR00463">
    <property type="entry name" value="EP450I"/>
</dbReference>
<evidence type="ECO:0000256" key="4">
    <source>
        <dbReference type="ARBA" id="ARBA00022723"/>
    </source>
</evidence>
<dbReference type="PROSITE" id="PS00086">
    <property type="entry name" value="CYTOCHROME_P450"/>
    <property type="match status" value="1"/>
</dbReference>
<dbReference type="eggNOG" id="KOG0156">
    <property type="taxonomic scope" value="Eukaryota"/>
</dbReference>
<evidence type="ECO:0000256" key="5">
    <source>
        <dbReference type="ARBA" id="ARBA00023002"/>
    </source>
</evidence>
<evidence type="ECO:0000313" key="12">
    <source>
        <dbReference type="RefSeq" id="XP_004506715.1"/>
    </source>
</evidence>
<keyword evidence="11" id="KW-1185">Reference proteome</keyword>
<keyword evidence="5 9" id="KW-0560">Oxidoreductase</keyword>
<keyword evidence="7 9" id="KW-0503">Monooxygenase</keyword>
<dbReference type="RefSeq" id="XP_004506715.1">
    <property type="nucleotide sequence ID" value="XM_004506658.3"/>
</dbReference>
<sequence length="507" mass="58005">MALLVLYLSYIFSFVLLTLIVQKIRKKKSYSTYNLPPGPIKLPIIGNIHNLLSSQPHKKLRDLAKKYGPLMHLQLGEVSTIIISSPECASEVMKTHDINFASRPQILATEIMSYNTTNIAFAPYGNYWRQLRKICTLELLSLKRVNSYKSIREEVFFNLVERIGSENGSVVNLTQAVISSIYTIVSRTAFGNECKDQEKFISILKQSIKVASGFNLGDLFPSSKWIQHVTGLRPKLEEFHRQTDQIVENIINEHREAKYTKAKDDQGEVEEDLVDVLLKYEDGSNQEFSLTKSNIKAIIMDIFGAGGETSASTIDWAMAEMVRDPRIMQKAKTEVREVFNMKEKVDENCINELNYLKLVIKETLRLHPPAPLLLPRECSKGCEIHGYHIPSKSKVLINAWAIARDPNYWIEPERFYPERFIDSTVDYKGNNFEYIPFGAGRRMCPGSTFGLRNVEVALAMLLYHFDWKLPCGITSEEMDMTEEFGVTVRRKDDLLLLPFAYNPLHVT</sequence>
<dbReference type="GO" id="GO:0004497">
    <property type="term" value="F:monooxygenase activity"/>
    <property type="evidence" value="ECO:0007669"/>
    <property type="project" value="UniProtKB-KW"/>
</dbReference>
<keyword evidence="10" id="KW-0812">Transmembrane</keyword>
<dbReference type="GO" id="GO:0020037">
    <property type="term" value="F:heme binding"/>
    <property type="evidence" value="ECO:0007669"/>
    <property type="project" value="InterPro"/>
</dbReference>
<feature type="transmembrane region" description="Helical" evidence="10">
    <location>
        <begin position="6"/>
        <end position="24"/>
    </location>
</feature>
<evidence type="ECO:0000256" key="1">
    <source>
        <dbReference type="ARBA" id="ARBA00001971"/>
    </source>
</evidence>
<dbReference type="PaxDb" id="3827-XP_004506715.1"/>
<dbReference type="Proteomes" id="UP000087171">
    <property type="component" value="Chromosome Ca6"/>
</dbReference>
<keyword evidence="10" id="KW-1133">Transmembrane helix</keyword>
<feature type="binding site" description="axial binding residue" evidence="8">
    <location>
        <position position="444"/>
    </location>
    <ligand>
        <name>heme</name>
        <dbReference type="ChEBI" id="CHEBI:30413"/>
    </ligand>
    <ligandPart>
        <name>Fe</name>
        <dbReference type="ChEBI" id="CHEBI:18248"/>
    </ligandPart>
</feature>
<dbReference type="FunFam" id="1.10.630.10:FF:000008">
    <property type="entry name" value="Cytochrome P450 71D8"/>
    <property type="match status" value="1"/>
</dbReference>
<comment type="cofactor">
    <cofactor evidence="1 8">
        <name>heme</name>
        <dbReference type="ChEBI" id="CHEBI:30413"/>
    </cofactor>
</comment>
<dbReference type="GO" id="GO:0016705">
    <property type="term" value="F:oxidoreductase activity, acting on paired donors, with incorporation or reduction of molecular oxygen"/>
    <property type="evidence" value="ECO:0007669"/>
    <property type="project" value="InterPro"/>
</dbReference>
<reference evidence="12" key="2">
    <citation type="submission" date="2025-08" db="UniProtKB">
        <authorList>
            <consortium name="RefSeq"/>
        </authorList>
    </citation>
    <scope>IDENTIFICATION</scope>
    <source>
        <tissue evidence="12">Etiolated seedlings</tissue>
    </source>
</reference>
<reference evidence="11" key="1">
    <citation type="journal article" date="2013" name="Nat. Biotechnol.">
        <title>Draft genome sequence of chickpea (Cicer arietinum) provides a resource for trait improvement.</title>
        <authorList>
            <person name="Varshney R.K."/>
            <person name="Song C."/>
            <person name="Saxena R.K."/>
            <person name="Azam S."/>
            <person name="Yu S."/>
            <person name="Sharpe A.G."/>
            <person name="Cannon S."/>
            <person name="Baek J."/>
            <person name="Rosen B.D."/>
            <person name="Tar'an B."/>
            <person name="Millan T."/>
            <person name="Zhang X."/>
            <person name="Ramsay L.D."/>
            <person name="Iwata A."/>
            <person name="Wang Y."/>
            <person name="Nelson W."/>
            <person name="Farmer A.D."/>
            <person name="Gaur P.M."/>
            <person name="Soderlund C."/>
            <person name="Penmetsa R.V."/>
            <person name="Xu C."/>
            <person name="Bharti A.K."/>
            <person name="He W."/>
            <person name="Winter P."/>
            <person name="Zhao S."/>
            <person name="Hane J.K."/>
            <person name="Carrasquilla-Garcia N."/>
            <person name="Condie J.A."/>
            <person name="Upadhyaya H.D."/>
            <person name="Luo M.C."/>
            <person name="Thudi M."/>
            <person name="Gowda C.L."/>
            <person name="Singh N.P."/>
            <person name="Lichtenzveig J."/>
            <person name="Gali K.K."/>
            <person name="Rubio J."/>
            <person name="Nadarajan N."/>
            <person name="Dolezel J."/>
            <person name="Bansal K.C."/>
            <person name="Xu X."/>
            <person name="Edwards D."/>
            <person name="Zhang G."/>
            <person name="Kahl G."/>
            <person name="Gil J."/>
            <person name="Singh K.B."/>
            <person name="Datta S.K."/>
            <person name="Jackson S.A."/>
            <person name="Wang J."/>
            <person name="Cook D.R."/>
        </authorList>
    </citation>
    <scope>NUCLEOTIDE SEQUENCE [LARGE SCALE GENOMIC DNA]</scope>
    <source>
        <strain evidence="11">cv. CDC Frontier</strain>
    </source>
</reference>
<dbReference type="PRINTS" id="PR00385">
    <property type="entry name" value="P450"/>
</dbReference>
<keyword evidence="3 8" id="KW-0349">Heme</keyword>